<dbReference type="OrthoDB" id="2986585at2"/>
<sequence>MDYRSFQLGNQWSTIYYPIKPSGFGVLILGDDRHFVNEETSFWNQNTGKREILSTLREAGYTLFTSNLYGKHWGSERAVLLAAMLYEIVMKNEILNTKIHILAEGMGALAALKLSKELKGKIRSIVLINPILSLDYHIELEKEQKFFYKKVLGEIGEAYGVDRLTAERMIREEGPPDIDRGVPIRIFHILTGGRTYKNARACKNFLSGLQPKPPITESYMLPEKAGQLGMEISRFMSRYEKVL</sequence>
<keyword evidence="2" id="KW-1185">Reference proteome</keyword>
<organism evidence="1 2">
    <name type="scientific">Neobacillus piezotolerans</name>
    <dbReference type="NCBI Taxonomy" id="2259171"/>
    <lineage>
        <taxon>Bacteria</taxon>
        <taxon>Bacillati</taxon>
        <taxon>Bacillota</taxon>
        <taxon>Bacilli</taxon>
        <taxon>Bacillales</taxon>
        <taxon>Bacillaceae</taxon>
        <taxon>Neobacillus</taxon>
    </lineage>
</organism>
<gene>
    <name evidence="1" type="ORF">DRW41_17670</name>
</gene>
<evidence type="ECO:0000313" key="1">
    <source>
        <dbReference type="EMBL" id="RDU35564.1"/>
    </source>
</evidence>
<dbReference type="EMBL" id="QNQT01000009">
    <property type="protein sequence ID" value="RDU35564.1"/>
    <property type="molecule type" value="Genomic_DNA"/>
</dbReference>
<dbReference type="Proteomes" id="UP000257144">
    <property type="component" value="Unassembled WGS sequence"/>
</dbReference>
<dbReference type="Gene3D" id="3.40.50.1820">
    <property type="entry name" value="alpha/beta hydrolase"/>
    <property type="match status" value="1"/>
</dbReference>
<dbReference type="SUPFAM" id="SSF53474">
    <property type="entry name" value="alpha/beta-Hydrolases"/>
    <property type="match status" value="1"/>
</dbReference>
<accession>A0A3D8GM64</accession>
<dbReference type="InterPro" id="IPR029058">
    <property type="entry name" value="AB_hydrolase_fold"/>
</dbReference>
<proteinExistence type="predicted"/>
<dbReference type="RefSeq" id="WP_115453348.1">
    <property type="nucleotide sequence ID" value="NZ_QNQT01000009.1"/>
</dbReference>
<evidence type="ECO:0000313" key="2">
    <source>
        <dbReference type="Proteomes" id="UP000257144"/>
    </source>
</evidence>
<name>A0A3D8GM64_9BACI</name>
<comment type="caution">
    <text evidence="1">The sequence shown here is derived from an EMBL/GenBank/DDBJ whole genome shotgun (WGS) entry which is preliminary data.</text>
</comment>
<dbReference type="AlphaFoldDB" id="A0A3D8GM64"/>
<reference evidence="1 2" key="1">
    <citation type="submission" date="2018-07" db="EMBL/GenBank/DDBJ databases">
        <title>Bacillus sp. YLB-04 draft genome sequence.</title>
        <authorList>
            <person name="Yu L."/>
            <person name="Tang X."/>
        </authorList>
    </citation>
    <scope>NUCLEOTIDE SEQUENCE [LARGE SCALE GENOMIC DNA]</scope>
    <source>
        <strain evidence="1 2">YLB-04</strain>
    </source>
</reference>
<keyword evidence="1" id="KW-0378">Hydrolase</keyword>
<dbReference type="GO" id="GO:0016787">
    <property type="term" value="F:hydrolase activity"/>
    <property type="evidence" value="ECO:0007669"/>
    <property type="project" value="UniProtKB-KW"/>
</dbReference>
<protein>
    <submittedName>
        <fullName evidence="1">Hydrolase</fullName>
    </submittedName>
</protein>